<feature type="domain" description="PIN" evidence="1">
    <location>
        <begin position="4"/>
        <end position="114"/>
    </location>
</feature>
<dbReference type="InterPro" id="IPR029060">
    <property type="entry name" value="PIN-like_dom_sf"/>
</dbReference>
<dbReference type="Proteomes" id="UP001172778">
    <property type="component" value="Unassembled WGS sequence"/>
</dbReference>
<proteinExistence type="predicted"/>
<evidence type="ECO:0000313" key="2">
    <source>
        <dbReference type="EMBL" id="MDK2124135.1"/>
    </source>
</evidence>
<accession>A0ABT7DYC1</accession>
<dbReference type="InterPro" id="IPR002716">
    <property type="entry name" value="PIN_dom"/>
</dbReference>
<keyword evidence="3" id="KW-1185">Reference proteome</keyword>
<dbReference type="Pfam" id="PF01850">
    <property type="entry name" value="PIN"/>
    <property type="match status" value="1"/>
</dbReference>
<evidence type="ECO:0000313" key="3">
    <source>
        <dbReference type="Proteomes" id="UP001172778"/>
    </source>
</evidence>
<comment type="caution">
    <text evidence="2">The sequence shown here is derived from an EMBL/GenBank/DDBJ whole genome shotgun (WGS) entry which is preliminary data.</text>
</comment>
<organism evidence="2 3">
    <name type="scientific">Parachitinimonas caeni</name>
    <dbReference type="NCBI Taxonomy" id="3031301"/>
    <lineage>
        <taxon>Bacteria</taxon>
        <taxon>Pseudomonadati</taxon>
        <taxon>Pseudomonadota</taxon>
        <taxon>Betaproteobacteria</taxon>
        <taxon>Neisseriales</taxon>
        <taxon>Chitinibacteraceae</taxon>
        <taxon>Parachitinimonas</taxon>
    </lineage>
</organism>
<reference evidence="2" key="1">
    <citation type="submission" date="2023-03" db="EMBL/GenBank/DDBJ databases">
        <title>Chitinimonas shenzhenensis gen. nov., sp. nov., a novel member of family Burkholderiaceae isolated from activated sludge collected in Shen Zhen, China.</title>
        <authorList>
            <person name="Wang X."/>
        </authorList>
    </citation>
    <scope>NUCLEOTIDE SEQUENCE</scope>
    <source>
        <strain evidence="2">DQS-5</strain>
    </source>
</reference>
<dbReference type="SUPFAM" id="SSF88723">
    <property type="entry name" value="PIN domain-like"/>
    <property type="match status" value="1"/>
</dbReference>
<name>A0ABT7DYC1_9NEIS</name>
<protein>
    <submittedName>
        <fullName evidence="2">PIN domain-containing protein</fullName>
    </submittedName>
</protein>
<dbReference type="EMBL" id="JARRAF010000008">
    <property type="protein sequence ID" value="MDK2124135.1"/>
    <property type="molecule type" value="Genomic_DNA"/>
</dbReference>
<gene>
    <name evidence="2" type="ORF">PZA18_08755</name>
</gene>
<dbReference type="RefSeq" id="WP_284100445.1">
    <property type="nucleotide sequence ID" value="NZ_JARRAF010000008.1"/>
</dbReference>
<dbReference type="Gene3D" id="3.40.50.1010">
    <property type="entry name" value="5'-nuclease"/>
    <property type="match status" value="1"/>
</dbReference>
<sequence>MKSVLVDTSVWVAHFRQPDPHLITLLTQDRVMLHPLIVGEIACGTPPRRQQTLADLESLRPVKQASLGEALDFIEREQLYGLGVGLVDLLLLTSAMLTQQVELWTLDKRLAELALRFGLRHQPAVH</sequence>
<evidence type="ECO:0000259" key="1">
    <source>
        <dbReference type="Pfam" id="PF01850"/>
    </source>
</evidence>